<accession>A0A7C9VD29</accession>
<keyword evidence="3" id="KW-1185">Reference proteome</keyword>
<reference evidence="2 3" key="1">
    <citation type="submission" date="2020-02" db="EMBL/GenBank/DDBJ databases">
        <title>Genome sequence of the type strain CGMCC 1.15528 of Mesorhizobium zhangyense.</title>
        <authorList>
            <person name="Gao J."/>
            <person name="Sun J."/>
        </authorList>
    </citation>
    <scope>NUCLEOTIDE SEQUENCE [LARGE SCALE GENOMIC DNA]</scope>
    <source>
        <strain evidence="2 3">CGMCC 1.15528</strain>
    </source>
</reference>
<keyword evidence="1" id="KW-0812">Transmembrane</keyword>
<sequence>MTDALAASTTPPAEILALLSLLCPEVVRDIEQNWDAPVSEYARHLWRPVAGPASSPAIAARSILREVLHDRLGALMQPEEVRKALDEFEHRPVIQSGLHCLLLMDRITFDALLLAWLGAVENGLSAFVGFVGATMTMETIGREGPGWLDVGGDKVNLFGMGRHKLCRKSVCAAGPVSLNRPALEAAGDEADASRWLGTLLASADKEFPTAADALTSLNEDLVTDWDRSASARPVFIDDRLAAVAMARHLEDDDSILTKLLTDPQRRQRFDHALEAAASGPFGRFLPNATDYFWGIREERVRKLVIENGRLIEPERPNGVSIPLEREPLRRALLDGMLLPNLFLMFLVLAILPRVRVLGGLRQVGYVALFHSILLAALDENVPEERDLAAELQVRENAWGMRVIDEQISVREQLASLPAGELFPQLLRQYRSRTLAEVTDDLKLVRENARWRKLARSKAAGEF</sequence>
<keyword evidence="1" id="KW-0472">Membrane</keyword>
<evidence type="ECO:0000256" key="1">
    <source>
        <dbReference type="SAM" id="Phobius"/>
    </source>
</evidence>
<dbReference type="RefSeq" id="WP_165119241.1">
    <property type="nucleotide sequence ID" value="NZ_JAAKZG010000007.1"/>
</dbReference>
<dbReference type="EMBL" id="JAAKZG010000007">
    <property type="protein sequence ID" value="NGN42867.1"/>
    <property type="molecule type" value="Genomic_DNA"/>
</dbReference>
<protein>
    <submittedName>
        <fullName evidence="2">Uncharacterized protein</fullName>
    </submittedName>
</protein>
<evidence type="ECO:0000313" key="2">
    <source>
        <dbReference type="EMBL" id="NGN42867.1"/>
    </source>
</evidence>
<proteinExistence type="predicted"/>
<gene>
    <name evidence="2" type="ORF">G6N74_17500</name>
</gene>
<keyword evidence="1" id="KW-1133">Transmembrane helix</keyword>
<feature type="transmembrane region" description="Helical" evidence="1">
    <location>
        <begin position="331"/>
        <end position="351"/>
    </location>
</feature>
<organism evidence="2 3">
    <name type="scientific">Mesorhizobium zhangyense</name>
    <dbReference type="NCBI Taxonomy" id="1776730"/>
    <lineage>
        <taxon>Bacteria</taxon>
        <taxon>Pseudomonadati</taxon>
        <taxon>Pseudomonadota</taxon>
        <taxon>Alphaproteobacteria</taxon>
        <taxon>Hyphomicrobiales</taxon>
        <taxon>Phyllobacteriaceae</taxon>
        <taxon>Mesorhizobium</taxon>
    </lineage>
</organism>
<name>A0A7C9VD29_9HYPH</name>
<dbReference type="AlphaFoldDB" id="A0A7C9VD29"/>
<comment type="caution">
    <text evidence="2">The sequence shown here is derived from an EMBL/GenBank/DDBJ whole genome shotgun (WGS) entry which is preliminary data.</text>
</comment>
<dbReference type="Proteomes" id="UP000481252">
    <property type="component" value="Unassembled WGS sequence"/>
</dbReference>
<evidence type="ECO:0000313" key="3">
    <source>
        <dbReference type="Proteomes" id="UP000481252"/>
    </source>
</evidence>